<dbReference type="EMBL" id="CP138327">
    <property type="protein sequence ID" value="WXU00632.1"/>
    <property type="molecule type" value="Genomic_DNA"/>
</dbReference>
<dbReference type="AlphaFoldDB" id="A0AAU6PHY1"/>
<organism evidence="1">
    <name type="scientific">Catillopecten margaritatus gill symbiont</name>
    <dbReference type="NCBI Taxonomy" id="3083288"/>
    <lineage>
        <taxon>Bacteria</taxon>
        <taxon>Pseudomonadati</taxon>
        <taxon>Pseudomonadota</taxon>
        <taxon>Gammaproteobacteria</taxon>
        <taxon>sulfur-oxidizing symbionts</taxon>
    </lineage>
</organism>
<accession>A0AAU6PHY1</accession>
<sequence>MIDYSDTFLKEAKQLSEKYKGFKSDLQVAVGEIQNRNLGTSLGKGLYKKRVKNSSNNSGKSGGFRMIVYQIRNDRIVLMSVYSKSQKENISSLELQNILGSL</sequence>
<dbReference type="InterPro" id="IPR009387">
    <property type="entry name" value="HigB-2"/>
</dbReference>
<gene>
    <name evidence="1" type="ORF">Ctma_1358</name>
</gene>
<proteinExistence type="predicted"/>
<dbReference type="Pfam" id="PF06296">
    <property type="entry name" value="RelE"/>
    <property type="match status" value="1"/>
</dbReference>
<name>A0AAU6PHY1_9GAMM</name>
<evidence type="ECO:0000313" key="1">
    <source>
        <dbReference type="EMBL" id="WXU00632.1"/>
    </source>
</evidence>
<protein>
    <recommendedName>
        <fullName evidence="2">Addiction module toxin RelE</fullName>
    </recommendedName>
</protein>
<reference evidence="1" key="1">
    <citation type="submission" date="2023-10" db="EMBL/GenBank/DDBJ databases">
        <title>The first scallop-associated chemosynthetic bacterial symbiont.</title>
        <authorList>
            <person name="Lin Y.-T."/>
            <person name="Sun J."/>
            <person name="Ip J.C.-H."/>
            <person name="He X."/>
            <person name="Gao Z.-M."/>
            <person name="Perez M."/>
            <person name="Xu T."/>
            <person name="Qian P.-Y."/>
            <person name="Qiu J.-W."/>
        </authorList>
    </citation>
    <scope>NUCLEOTIDE SEQUENCE</scope>
    <source>
        <strain evidence="1">Gill1</strain>
    </source>
</reference>
<evidence type="ECO:0008006" key="2">
    <source>
        <dbReference type="Google" id="ProtNLM"/>
    </source>
</evidence>